<evidence type="ECO:0000256" key="1">
    <source>
        <dbReference type="SAM" id="MobiDB-lite"/>
    </source>
</evidence>
<gene>
    <name evidence="2" type="ORF">BS50DRAFT_589518</name>
</gene>
<accession>A0A2T2NI06</accession>
<proteinExistence type="predicted"/>
<sequence length="310" mass="35061">MQRTRCSIPMSKLSYAAPSRRHAIIQTRQHGRGGSDLDPLLPHPRRLRCSPLGTRRPESRQRGPIHRDGELTARLADAAPAVLRRARVPARLRFALGHDTFRALPAQPRYSRCGSGVEVPTTEAWGGYWEVMNVFAPRTWNASRVDGVAGEWGGGSHDGNREYGFWRLRLWRAQPVNALATLFHTPQRKGYLPYQGRHASEMVPILRRENCAFLPRPFEGVTMAQLGWLLAEPAKALNYDVRFFAQHGEREKGVREQDIKDYTEAYLMEPWREGSGLCDGEWGVFCVRGVSLQDRGGRGCSRILEMKGGF</sequence>
<keyword evidence="3" id="KW-1185">Reference proteome</keyword>
<organism evidence="2 3">
    <name type="scientific">Corynespora cassiicola Philippines</name>
    <dbReference type="NCBI Taxonomy" id="1448308"/>
    <lineage>
        <taxon>Eukaryota</taxon>
        <taxon>Fungi</taxon>
        <taxon>Dikarya</taxon>
        <taxon>Ascomycota</taxon>
        <taxon>Pezizomycotina</taxon>
        <taxon>Dothideomycetes</taxon>
        <taxon>Pleosporomycetidae</taxon>
        <taxon>Pleosporales</taxon>
        <taxon>Corynesporascaceae</taxon>
        <taxon>Corynespora</taxon>
    </lineage>
</organism>
<evidence type="ECO:0000313" key="3">
    <source>
        <dbReference type="Proteomes" id="UP000240883"/>
    </source>
</evidence>
<dbReference type="AlphaFoldDB" id="A0A2T2NI06"/>
<feature type="compositionally biased region" description="Basic and acidic residues" evidence="1">
    <location>
        <begin position="55"/>
        <end position="69"/>
    </location>
</feature>
<reference evidence="2 3" key="1">
    <citation type="journal article" date="2018" name="Front. Microbiol.">
        <title>Genome-Wide Analysis of Corynespora cassiicola Leaf Fall Disease Putative Effectors.</title>
        <authorList>
            <person name="Lopez D."/>
            <person name="Ribeiro S."/>
            <person name="Label P."/>
            <person name="Fumanal B."/>
            <person name="Venisse J.S."/>
            <person name="Kohler A."/>
            <person name="de Oliveira R.R."/>
            <person name="Labutti K."/>
            <person name="Lipzen A."/>
            <person name="Lail K."/>
            <person name="Bauer D."/>
            <person name="Ohm R.A."/>
            <person name="Barry K.W."/>
            <person name="Spatafora J."/>
            <person name="Grigoriev I.V."/>
            <person name="Martin F.M."/>
            <person name="Pujade-Renaud V."/>
        </authorList>
    </citation>
    <scope>NUCLEOTIDE SEQUENCE [LARGE SCALE GENOMIC DNA]</scope>
    <source>
        <strain evidence="2 3">Philippines</strain>
    </source>
</reference>
<dbReference type="OrthoDB" id="10677399at2759"/>
<dbReference type="Proteomes" id="UP000240883">
    <property type="component" value="Unassembled WGS sequence"/>
</dbReference>
<evidence type="ECO:0000313" key="2">
    <source>
        <dbReference type="EMBL" id="PSN65072.1"/>
    </source>
</evidence>
<protein>
    <submittedName>
        <fullName evidence="2">Uncharacterized protein</fullName>
    </submittedName>
</protein>
<dbReference type="EMBL" id="KZ678137">
    <property type="protein sequence ID" value="PSN65072.1"/>
    <property type="molecule type" value="Genomic_DNA"/>
</dbReference>
<feature type="region of interest" description="Disordered" evidence="1">
    <location>
        <begin position="28"/>
        <end position="69"/>
    </location>
</feature>
<name>A0A2T2NI06_CORCC</name>